<comment type="caution">
    <text evidence="1">The sequence shown here is derived from an EMBL/GenBank/DDBJ whole genome shotgun (WGS) entry which is preliminary data.</text>
</comment>
<accession>X0X952</accession>
<proteinExistence type="predicted"/>
<dbReference type="EMBL" id="BARS01040813">
    <property type="protein sequence ID" value="GAG39739.1"/>
    <property type="molecule type" value="Genomic_DNA"/>
</dbReference>
<organism evidence="1">
    <name type="scientific">marine sediment metagenome</name>
    <dbReference type="NCBI Taxonomy" id="412755"/>
    <lineage>
        <taxon>unclassified sequences</taxon>
        <taxon>metagenomes</taxon>
        <taxon>ecological metagenomes</taxon>
    </lineage>
</organism>
<feature type="non-terminal residue" evidence="1">
    <location>
        <position position="1"/>
    </location>
</feature>
<dbReference type="AlphaFoldDB" id="X0X952"/>
<gene>
    <name evidence="1" type="ORF">S01H1_62162</name>
</gene>
<sequence>GVDPADYGELTVNSVSLPDCGEVEAADLSISLAAEIWSLAIDAHRERERQEKAEATA</sequence>
<name>X0X952_9ZZZZ</name>
<evidence type="ECO:0000313" key="1">
    <source>
        <dbReference type="EMBL" id="GAG39739.1"/>
    </source>
</evidence>
<reference evidence="1" key="1">
    <citation type="journal article" date="2014" name="Front. Microbiol.">
        <title>High frequency of phylogenetically diverse reductive dehalogenase-homologous genes in deep subseafloor sedimentary metagenomes.</title>
        <authorList>
            <person name="Kawai M."/>
            <person name="Futagami T."/>
            <person name="Toyoda A."/>
            <person name="Takaki Y."/>
            <person name="Nishi S."/>
            <person name="Hori S."/>
            <person name="Arai W."/>
            <person name="Tsubouchi T."/>
            <person name="Morono Y."/>
            <person name="Uchiyama I."/>
            <person name="Ito T."/>
            <person name="Fujiyama A."/>
            <person name="Inagaki F."/>
            <person name="Takami H."/>
        </authorList>
    </citation>
    <scope>NUCLEOTIDE SEQUENCE</scope>
    <source>
        <strain evidence="1">Expedition CK06-06</strain>
    </source>
</reference>
<protein>
    <submittedName>
        <fullName evidence="1">Uncharacterized protein</fullName>
    </submittedName>
</protein>